<gene>
    <name evidence="1" type="ORF">CJJ23_04815</name>
</gene>
<feature type="non-terminal residue" evidence="1">
    <location>
        <position position="97"/>
    </location>
</feature>
<proteinExistence type="predicted"/>
<name>A0A269THG6_9BACT</name>
<evidence type="ECO:0000313" key="1">
    <source>
        <dbReference type="EMBL" id="PAK20902.1"/>
    </source>
</evidence>
<sequence length="97" mass="11622">MDFQNYDYLFVKDLRSTYGDGRLGIGDLSKGIKIKYFKIEPESHKLKIMFSYEEEVDPCPNCLLDELSEHYWSWKRLSSMLIPIEKNKISEFNMNDW</sequence>
<accession>A0A269THG6</accession>
<dbReference type="RefSeq" id="WP_143823648.1">
    <property type="nucleotide sequence ID" value="NZ_NQNY01000021.1"/>
</dbReference>
<dbReference type="EMBL" id="NQNY01000021">
    <property type="protein sequence ID" value="PAK20902.1"/>
    <property type="molecule type" value="Genomic_DNA"/>
</dbReference>
<dbReference type="AlphaFoldDB" id="A0A269THG6"/>
<protein>
    <submittedName>
        <fullName evidence="1">Uncharacterized protein</fullName>
    </submittedName>
</protein>
<comment type="caution">
    <text evidence="1">The sequence shown here is derived from an EMBL/GenBank/DDBJ whole genome shotgun (WGS) entry which is preliminary data.</text>
</comment>
<evidence type="ECO:0000313" key="2">
    <source>
        <dbReference type="Proteomes" id="UP000216943"/>
    </source>
</evidence>
<dbReference type="Proteomes" id="UP000216943">
    <property type="component" value="Unassembled WGS sequence"/>
</dbReference>
<reference evidence="2" key="1">
    <citation type="submission" date="2017-08" db="EMBL/GenBank/DDBJ databases">
        <authorList>
            <person name="Alvarez-Ponce D."/>
            <person name="Weitzman C.L."/>
            <person name="Tillett R.L."/>
            <person name="Sandmeier F.C."/>
            <person name="Tracy C.R."/>
        </authorList>
    </citation>
    <scope>NUCLEOTIDE SEQUENCE [LARGE SCALE GENOMIC DNA]</scope>
    <source>
        <strain evidence="2">723</strain>
    </source>
</reference>
<organism evidence="1 2">
    <name type="scientific">Mycoplasmopsis agassizii</name>
    <dbReference type="NCBI Taxonomy" id="33922"/>
    <lineage>
        <taxon>Bacteria</taxon>
        <taxon>Bacillati</taxon>
        <taxon>Mycoplasmatota</taxon>
        <taxon>Mycoplasmoidales</taxon>
        <taxon>Metamycoplasmataceae</taxon>
        <taxon>Mycoplasmopsis</taxon>
    </lineage>
</organism>